<name>A0ABU6RMA0_9FABA</name>
<organism evidence="1 2">
    <name type="scientific">Stylosanthes scabra</name>
    <dbReference type="NCBI Taxonomy" id="79078"/>
    <lineage>
        <taxon>Eukaryota</taxon>
        <taxon>Viridiplantae</taxon>
        <taxon>Streptophyta</taxon>
        <taxon>Embryophyta</taxon>
        <taxon>Tracheophyta</taxon>
        <taxon>Spermatophyta</taxon>
        <taxon>Magnoliopsida</taxon>
        <taxon>eudicotyledons</taxon>
        <taxon>Gunneridae</taxon>
        <taxon>Pentapetalae</taxon>
        <taxon>rosids</taxon>
        <taxon>fabids</taxon>
        <taxon>Fabales</taxon>
        <taxon>Fabaceae</taxon>
        <taxon>Papilionoideae</taxon>
        <taxon>50 kb inversion clade</taxon>
        <taxon>dalbergioids sensu lato</taxon>
        <taxon>Dalbergieae</taxon>
        <taxon>Pterocarpus clade</taxon>
        <taxon>Stylosanthes</taxon>
    </lineage>
</organism>
<evidence type="ECO:0000313" key="1">
    <source>
        <dbReference type="EMBL" id="MED6125201.1"/>
    </source>
</evidence>
<reference evidence="1 2" key="1">
    <citation type="journal article" date="2023" name="Plants (Basel)">
        <title>Bridging the Gap: Combining Genomics and Transcriptomics Approaches to Understand Stylosanthes scabra, an Orphan Legume from the Brazilian Caatinga.</title>
        <authorList>
            <person name="Ferreira-Neto J.R.C."/>
            <person name="da Silva M.D."/>
            <person name="Binneck E."/>
            <person name="de Melo N.F."/>
            <person name="da Silva R.H."/>
            <person name="de Melo A.L.T.M."/>
            <person name="Pandolfi V."/>
            <person name="Bustamante F.O."/>
            <person name="Brasileiro-Vidal A.C."/>
            <person name="Benko-Iseppon A.M."/>
        </authorList>
    </citation>
    <scope>NUCLEOTIDE SEQUENCE [LARGE SCALE GENOMIC DNA]</scope>
    <source>
        <tissue evidence="1">Leaves</tissue>
    </source>
</reference>
<dbReference type="Proteomes" id="UP001341840">
    <property type="component" value="Unassembled WGS sequence"/>
</dbReference>
<sequence>MLVRNNNMKFLILNKPLSMKRYQIILIYVRLKFQKRACPFSLVLKLVDFMRTMIPKELNMHAKCVTEDNNEAGIRANKTYLALCNEVGGSSNLNFSEKDVGNYITCKLRTSDPNLEAWLTVCFIHWGQSSWEIYFSWVYFVRKRRNTEFRVAAYSLVEMHG</sequence>
<keyword evidence="2" id="KW-1185">Reference proteome</keyword>
<comment type="caution">
    <text evidence="1">The sequence shown here is derived from an EMBL/GenBank/DDBJ whole genome shotgun (WGS) entry which is preliminary data.</text>
</comment>
<accession>A0ABU6RMA0</accession>
<evidence type="ECO:0000313" key="2">
    <source>
        <dbReference type="Proteomes" id="UP001341840"/>
    </source>
</evidence>
<gene>
    <name evidence="1" type="ORF">PIB30_066457</name>
</gene>
<dbReference type="EMBL" id="JASCZI010030886">
    <property type="protein sequence ID" value="MED6125201.1"/>
    <property type="molecule type" value="Genomic_DNA"/>
</dbReference>
<proteinExistence type="predicted"/>
<protein>
    <submittedName>
        <fullName evidence="1">Uncharacterized protein</fullName>
    </submittedName>
</protein>